<proteinExistence type="predicted"/>
<evidence type="ECO:0000313" key="1">
    <source>
        <dbReference type="EMBL" id="CAG8510263.1"/>
    </source>
</evidence>
<sequence>WFKNDDWLMKQRKVLETDLDIDLNDEQGWIMKKRWINVDENMGISMIGRVKTFSLSTITALSKDDSTCFGAV</sequence>
<name>A0A9N9F5E9_9GLOM</name>
<comment type="caution">
    <text evidence="1">The sequence shown here is derived from an EMBL/GenBank/DDBJ whole genome shotgun (WGS) entry which is preliminary data.</text>
</comment>
<gene>
    <name evidence="1" type="ORF">AMORRO_LOCUS3689</name>
</gene>
<feature type="non-terminal residue" evidence="1">
    <location>
        <position position="72"/>
    </location>
</feature>
<protein>
    <submittedName>
        <fullName evidence="1">18136_t:CDS:1</fullName>
    </submittedName>
</protein>
<evidence type="ECO:0000313" key="2">
    <source>
        <dbReference type="Proteomes" id="UP000789342"/>
    </source>
</evidence>
<dbReference type="AlphaFoldDB" id="A0A9N9F5E9"/>
<reference evidence="1" key="1">
    <citation type="submission" date="2021-06" db="EMBL/GenBank/DDBJ databases">
        <authorList>
            <person name="Kallberg Y."/>
            <person name="Tangrot J."/>
            <person name="Rosling A."/>
        </authorList>
    </citation>
    <scope>NUCLEOTIDE SEQUENCE</scope>
    <source>
        <strain evidence="1">CL551</strain>
    </source>
</reference>
<keyword evidence="2" id="KW-1185">Reference proteome</keyword>
<organism evidence="1 2">
    <name type="scientific">Acaulospora morrowiae</name>
    <dbReference type="NCBI Taxonomy" id="94023"/>
    <lineage>
        <taxon>Eukaryota</taxon>
        <taxon>Fungi</taxon>
        <taxon>Fungi incertae sedis</taxon>
        <taxon>Mucoromycota</taxon>
        <taxon>Glomeromycotina</taxon>
        <taxon>Glomeromycetes</taxon>
        <taxon>Diversisporales</taxon>
        <taxon>Acaulosporaceae</taxon>
        <taxon>Acaulospora</taxon>
    </lineage>
</organism>
<dbReference type="EMBL" id="CAJVPV010001857">
    <property type="protein sequence ID" value="CAG8510263.1"/>
    <property type="molecule type" value="Genomic_DNA"/>
</dbReference>
<accession>A0A9N9F5E9</accession>
<dbReference type="OrthoDB" id="2392816at2759"/>
<dbReference type="Proteomes" id="UP000789342">
    <property type="component" value="Unassembled WGS sequence"/>
</dbReference>